<sequence length="128" mass="15111">MMNEKFIKWEPINHISSDLYLLSLHDDSQRLKIQLEIEDSDRILIIEFASYIAYRNTDETSRLESLNKNEILSTRWPLFISESSDYIDWIVTESYGITERKDLKHYVITTGTGIIDIISNQQPVVNWQ</sequence>
<protein>
    <submittedName>
        <fullName evidence="1">Uncharacterized protein</fullName>
    </submittedName>
</protein>
<dbReference type="OrthoDB" id="714183at2"/>
<evidence type="ECO:0000313" key="2">
    <source>
        <dbReference type="Proteomes" id="UP000315971"/>
    </source>
</evidence>
<keyword evidence="2" id="KW-1185">Reference proteome</keyword>
<dbReference type="RefSeq" id="WP_142604214.1">
    <property type="nucleotide sequence ID" value="NZ_FXSZ01000007.1"/>
</dbReference>
<dbReference type="EMBL" id="FXSZ01000007">
    <property type="protein sequence ID" value="SMO71424.1"/>
    <property type="molecule type" value="Genomic_DNA"/>
</dbReference>
<name>A0A521DI47_9SPHI</name>
<accession>A0A521DI47</accession>
<reference evidence="1 2" key="1">
    <citation type="submission" date="2017-05" db="EMBL/GenBank/DDBJ databases">
        <authorList>
            <person name="Varghese N."/>
            <person name="Submissions S."/>
        </authorList>
    </citation>
    <scope>NUCLEOTIDE SEQUENCE [LARGE SCALE GENOMIC DNA]</scope>
    <source>
        <strain evidence="1 2">DSM 21342</strain>
    </source>
</reference>
<dbReference type="AlphaFoldDB" id="A0A521DI47"/>
<dbReference type="Proteomes" id="UP000315971">
    <property type="component" value="Unassembled WGS sequence"/>
</dbReference>
<organism evidence="1 2">
    <name type="scientific">Solitalea koreensis</name>
    <dbReference type="NCBI Taxonomy" id="543615"/>
    <lineage>
        <taxon>Bacteria</taxon>
        <taxon>Pseudomonadati</taxon>
        <taxon>Bacteroidota</taxon>
        <taxon>Sphingobacteriia</taxon>
        <taxon>Sphingobacteriales</taxon>
        <taxon>Sphingobacteriaceae</taxon>
        <taxon>Solitalea</taxon>
    </lineage>
</organism>
<evidence type="ECO:0000313" key="1">
    <source>
        <dbReference type="EMBL" id="SMO71424.1"/>
    </source>
</evidence>
<proteinExistence type="predicted"/>
<gene>
    <name evidence="1" type="ORF">SAMN06265350_10720</name>
</gene>